<dbReference type="PANTHER" id="PTHR35175">
    <property type="entry name" value="DUF1289 DOMAIN-CONTAINING PROTEIN"/>
    <property type="match status" value="1"/>
</dbReference>
<proteinExistence type="predicted"/>
<evidence type="ECO:0008006" key="3">
    <source>
        <dbReference type="Google" id="ProtNLM"/>
    </source>
</evidence>
<evidence type="ECO:0000313" key="1">
    <source>
        <dbReference type="EMBL" id="BBB24975.1"/>
    </source>
</evidence>
<reference evidence="1 2" key="1">
    <citation type="journal article" date="2008" name="Int. J. Syst. Evol. Microbiol.">
        <title>Amphritea japonica sp. nov. and Amphritea balenae sp. nov., isolated from the sediment adjacent to sperm whale carcasses off Kagoshima, Japan.</title>
        <authorList>
            <person name="Miyazaki M."/>
            <person name="Nogi Y."/>
            <person name="Fujiwara Y."/>
            <person name="Kawato M."/>
            <person name="Nagahama T."/>
            <person name="Kubokawa K."/>
            <person name="Horikoshi K."/>
        </authorList>
    </citation>
    <scope>NUCLEOTIDE SEQUENCE [LARGE SCALE GENOMIC DNA]</scope>
    <source>
        <strain evidence="1 2">ATCC BAA-1530</strain>
    </source>
</reference>
<gene>
    <name evidence="1" type="ORF">AMJAP_0376</name>
</gene>
<dbReference type="InterPro" id="IPR010710">
    <property type="entry name" value="DUF1289"/>
</dbReference>
<protein>
    <recommendedName>
        <fullName evidence="3">Fe-S protein</fullName>
    </recommendedName>
</protein>
<evidence type="ECO:0000313" key="2">
    <source>
        <dbReference type="Proteomes" id="UP000595663"/>
    </source>
</evidence>
<dbReference type="OrthoDB" id="9811423at2"/>
<organism evidence="1 2">
    <name type="scientific">Amphritea japonica ATCC BAA-1530</name>
    <dbReference type="NCBI Taxonomy" id="1278309"/>
    <lineage>
        <taxon>Bacteria</taxon>
        <taxon>Pseudomonadati</taxon>
        <taxon>Pseudomonadota</taxon>
        <taxon>Gammaproteobacteria</taxon>
        <taxon>Oceanospirillales</taxon>
        <taxon>Oceanospirillaceae</taxon>
        <taxon>Amphritea</taxon>
    </lineage>
</organism>
<name>A0A7R6SRN9_9GAMM</name>
<dbReference type="RefSeq" id="WP_019620849.1">
    <property type="nucleotide sequence ID" value="NZ_AP014545.1"/>
</dbReference>
<dbReference type="KEGG" id="ajp:AMJAP_0376"/>
<dbReference type="AlphaFoldDB" id="A0A7R6SRN9"/>
<keyword evidence="2" id="KW-1185">Reference proteome</keyword>
<dbReference type="Pfam" id="PF06945">
    <property type="entry name" value="DUF1289"/>
    <property type="match status" value="1"/>
</dbReference>
<sequence>MKNETPVSLSVRSPCIGVCALDEKDLCIACRRSGIEIAEWGVLSDDEKKAVWALIRQREEDDRSA</sequence>
<dbReference type="Proteomes" id="UP000595663">
    <property type="component" value="Chromosome"/>
</dbReference>
<dbReference type="PANTHER" id="PTHR35175:SF2">
    <property type="entry name" value="DUF1289 DOMAIN-CONTAINING PROTEIN"/>
    <property type="match status" value="1"/>
</dbReference>
<accession>A0A7R6SRN9</accession>
<dbReference type="EMBL" id="AP014545">
    <property type="protein sequence ID" value="BBB24975.1"/>
    <property type="molecule type" value="Genomic_DNA"/>
</dbReference>